<accession>A0ACC1XIP3</accession>
<gene>
    <name evidence="1" type="ORF">OWV82_017424</name>
</gene>
<protein>
    <submittedName>
        <fullName evidence="1">O-fucosyltransferase family protein</fullName>
    </submittedName>
</protein>
<comment type="caution">
    <text evidence="1">The sequence shown here is derived from an EMBL/GenBank/DDBJ whole genome shotgun (WGS) entry which is preliminary data.</text>
</comment>
<dbReference type="EMBL" id="CM051402">
    <property type="protein sequence ID" value="KAJ4711396.1"/>
    <property type="molecule type" value="Genomic_DNA"/>
</dbReference>
<dbReference type="Proteomes" id="UP001164539">
    <property type="component" value="Chromosome 9"/>
</dbReference>
<sequence>MEVRSENVQLRCDKLQPPVIPRTRLQVWFIRVCSSILLWTCLVQLVAVGELWHPKFLPKITNRVPWITRLPRHVDAVVQSPPPVVAPRNYTSNGFLKVSCNGGLNQMRAAICDMVTVARFLNLTLVVPELDKTSFWADPSNFEDIFDVRHFIDSLRDEVRIVRRLPKRFNRKYGYKPFEMPPVSWSSEKYYLQQILPLFSKYKVLHFNRTDARLANNEIPLDLQKLRCRVNFQGLKFTPEIENLGYKLIRMLQEKGPFLALHLRYEMDMLAFSGCTHGCAQEEAEELKRLRYAYPWWREKEIISEEKRSQGLCPLTPEETALVLQALGYDKDTQIYIAAGEIYGGERRLAALRAAFPRIVKKEMLLDPAELQQFQNHSSQMAALDFMVSTASNTFIPTYDGNMAKVVEGHRRYLGFKKSILLDRKRLVELLDMHQNGTISWNEFVAAVQLAHEKRMGQPIHRRVIADKPKEEDYFYANPQECLCEGTNCDDILARGNSSIIR</sequence>
<evidence type="ECO:0000313" key="1">
    <source>
        <dbReference type="EMBL" id="KAJ4711396.1"/>
    </source>
</evidence>
<name>A0ACC1XIP3_MELAZ</name>
<keyword evidence="2" id="KW-1185">Reference proteome</keyword>
<reference evidence="1 2" key="1">
    <citation type="journal article" date="2023" name="Science">
        <title>Complex scaffold remodeling in plant triterpene biosynthesis.</title>
        <authorList>
            <person name="De La Pena R."/>
            <person name="Hodgson H."/>
            <person name="Liu J.C."/>
            <person name="Stephenson M.J."/>
            <person name="Martin A.C."/>
            <person name="Owen C."/>
            <person name="Harkess A."/>
            <person name="Leebens-Mack J."/>
            <person name="Jimenez L.E."/>
            <person name="Osbourn A."/>
            <person name="Sattely E.S."/>
        </authorList>
    </citation>
    <scope>NUCLEOTIDE SEQUENCE [LARGE SCALE GENOMIC DNA]</scope>
    <source>
        <strain evidence="2">cv. JPN11</strain>
        <tissue evidence="1">Leaf</tissue>
    </source>
</reference>
<organism evidence="1 2">
    <name type="scientific">Melia azedarach</name>
    <name type="common">Chinaberry tree</name>
    <dbReference type="NCBI Taxonomy" id="155640"/>
    <lineage>
        <taxon>Eukaryota</taxon>
        <taxon>Viridiplantae</taxon>
        <taxon>Streptophyta</taxon>
        <taxon>Embryophyta</taxon>
        <taxon>Tracheophyta</taxon>
        <taxon>Spermatophyta</taxon>
        <taxon>Magnoliopsida</taxon>
        <taxon>eudicotyledons</taxon>
        <taxon>Gunneridae</taxon>
        <taxon>Pentapetalae</taxon>
        <taxon>rosids</taxon>
        <taxon>malvids</taxon>
        <taxon>Sapindales</taxon>
        <taxon>Meliaceae</taxon>
        <taxon>Melia</taxon>
    </lineage>
</organism>
<proteinExistence type="predicted"/>
<evidence type="ECO:0000313" key="2">
    <source>
        <dbReference type="Proteomes" id="UP001164539"/>
    </source>
</evidence>